<dbReference type="InterPro" id="IPR055705">
    <property type="entry name" value="DUF7281"/>
</dbReference>
<sequence length="128" mass="14486">MDQLSLANPLILYRGDAQGGARTDAVHAMVQRTDLPVVAFFDYDPAGLVMAKGLPRLDSLLVPPLSILEKAIQSRGLIERYQEQVDKTPYEWERLRDDNRMSGVWRVIHVAGKALPQEYFHRLPTSRG</sequence>
<organism evidence="2 3">
    <name type="scientific">Acidithiobacillus sulfurivorans</name>
    <dbReference type="NCBI Taxonomy" id="1958756"/>
    <lineage>
        <taxon>Bacteria</taxon>
        <taxon>Pseudomonadati</taxon>
        <taxon>Pseudomonadota</taxon>
        <taxon>Acidithiobacillia</taxon>
        <taxon>Acidithiobacillales</taxon>
        <taxon>Acidithiobacillaceae</taxon>
        <taxon>Acidithiobacillus</taxon>
    </lineage>
</organism>
<reference evidence="2 3" key="1">
    <citation type="journal article" date="2021" name="ISME J.">
        <title>Genomic evolution of the class Acidithiobacillia: deep-branching Proteobacteria living in extreme acidic conditions.</title>
        <authorList>
            <person name="Moya-Beltran A."/>
            <person name="Beard S."/>
            <person name="Rojas-Villalobos C."/>
            <person name="Issotta F."/>
            <person name="Gallardo Y."/>
            <person name="Ulloa R."/>
            <person name="Giaveno A."/>
            <person name="Degli Esposti M."/>
            <person name="Johnson D.B."/>
            <person name="Quatrini R."/>
        </authorList>
    </citation>
    <scope>NUCLEOTIDE SEQUENCE [LARGE SCALE GENOMIC DNA]</scope>
    <source>
        <strain evidence="2 3">RW2</strain>
    </source>
</reference>
<keyword evidence="3" id="KW-1185">Reference proteome</keyword>
<dbReference type="Proteomes" id="UP000755654">
    <property type="component" value="Unassembled WGS sequence"/>
</dbReference>
<evidence type="ECO:0000259" key="1">
    <source>
        <dbReference type="Pfam" id="PF23947"/>
    </source>
</evidence>
<accession>A0ABS6A150</accession>
<dbReference type="Pfam" id="PF23947">
    <property type="entry name" value="DUF7281"/>
    <property type="match status" value="1"/>
</dbReference>
<comment type="caution">
    <text evidence="2">The sequence shown here is derived from an EMBL/GenBank/DDBJ whole genome shotgun (WGS) entry which is preliminary data.</text>
</comment>
<name>A0ABS6A150_9PROT</name>
<evidence type="ECO:0000313" key="2">
    <source>
        <dbReference type="EMBL" id="MBU2761083.1"/>
    </source>
</evidence>
<dbReference type="EMBL" id="JAAOMP010000142">
    <property type="protein sequence ID" value="MBU2761083.1"/>
    <property type="molecule type" value="Genomic_DNA"/>
</dbReference>
<proteinExistence type="predicted"/>
<feature type="domain" description="DUF7281" evidence="1">
    <location>
        <begin position="5"/>
        <end position="118"/>
    </location>
</feature>
<protein>
    <recommendedName>
        <fullName evidence="1">DUF7281 domain-containing protein</fullName>
    </recommendedName>
</protein>
<dbReference type="RefSeq" id="WP_215884620.1">
    <property type="nucleotide sequence ID" value="NZ_JAAOMP010000142.1"/>
</dbReference>
<gene>
    <name evidence="2" type="ORF">HAP95_13160</name>
</gene>
<evidence type="ECO:0000313" key="3">
    <source>
        <dbReference type="Proteomes" id="UP000755654"/>
    </source>
</evidence>